<feature type="transmembrane region" description="Helical" evidence="2">
    <location>
        <begin position="1285"/>
        <end position="1303"/>
    </location>
</feature>
<evidence type="ECO:0000313" key="3">
    <source>
        <dbReference type="EMBL" id="KAF8758778.1"/>
    </source>
</evidence>
<evidence type="ECO:0000313" key="4">
    <source>
        <dbReference type="Proteomes" id="UP000614334"/>
    </source>
</evidence>
<dbReference type="InterPro" id="IPR044926">
    <property type="entry name" value="RGS_subdomain_2"/>
</dbReference>
<reference evidence="3" key="1">
    <citation type="submission" date="2020-09" db="EMBL/GenBank/DDBJ databases">
        <title>Comparative genome analyses of four rice-infecting Rhizoctonia solani isolates reveal extensive enrichment of homogalacturonan modification genes.</title>
        <authorList>
            <person name="Lee D.-Y."/>
            <person name="Jeon J."/>
            <person name="Kim K.-T."/>
            <person name="Cheong K."/>
            <person name="Song H."/>
            <person name="Choi G."/>
            <person name="Ko J."/>
            <person name="Opiyo S.O."/>
            <person name="Zuo S."/>
            <person name="Madhav S."/>
            <person name="Lee Y.-H."/>
            <person name="Wang G.-L."/>
        </authorList>
    </citation>
    <scope>NUCLEOTIDE SEQUENCE</scope>
    <source>
        <strain evidence="3">AG1-IA B2</strain>
    </source>
</reference>
<feature type="transmembrane region" description="Helical" evidence="2">
    <location>
        <begin position="1009"/>
        <end position="1028"/>
    </location>
</feature>
<feature type="region of interest" description="Disordered" evidence="1">
    <location>
        <begin position="1210"/>
        <end position="1236"/>
    </location>
</feature>
<dbReference type="PANTHER" id="PTHR39466:SF1">
    <property type="entry name" value="RGS DOMAIN-CONTAINING PROTEIN"/>
    <property type="match status" value="1"/>
</dbReference>
<dbReference type="PANTHER" id="PTHR39466">
    <property type="entry name" value="RGS DOMAIN-CONTAINING PROTEIN"/>
    <property type="match status" value="1"/>
</dbReference>
<dbReference type="Proteomes" id="UP000614334">
    <property type="component" value="Unassembled WGS sequence"/>
</dbReference>
<evidence type="ECO:0000256" key="1">
    <source>
        <dbReference type="SAM" id="MobiDB-lite"/>
    </source>
</evidence>
<keyword evidence="2" id="KW-0812">Transmembrane</keyword>
<feature type="region of interest" description="Disordered" evidence="1">
    <location>
        <begin position="32"/>
        <end position="62"/>
    </location>
</feature>
<accession>A0A8H7M495</accession>
<feature type="region of interest" description="Disordered" evidence="1">
    <location>
        <begin position="908"/>
        <end position="934"/>
    </location>
</feature>
<dbReference type="Gene3D" id="1.10.167.10">
    <property type="entry name" value="Regulator of G-protein Signalling 4, domain 2"/>
    <property type="match status" value="1"/>
</dbReference>
<dbReference type="EMBL" id="JACYCF010000003">
    <property type="protein sequence ID" value="KAF8758778.1"/>
    <property type="molecule type" value="Genomic_DNA"/>
</dbReference>
<keyword evidence="2" id="KW-1133">Transmembrane helix</keyword>
<feature type="compositionally biased region" description="Polar residues" evidence="1">
    <location>
        <begin position="1222"/>
        <end position="1235"/>
    </location>
</feature>
<protein>
    <submittedName>
        <fullName evidence="3">Uncharacterized protein</fullName>
    </submittedName>
</protein>
<gene>
    <name evidence="3" type="ORF">RHS01_02371</name>
</gene>
<organism evidence="3 4">
    <name type="scientific">Rhizoctonia solani</name>
    <dbReference type="NCBI Taxonomy" id="456999"/>
    <lineage>
        <taxon>Eukaryota</taxon>
        <taxon>Fungi</taxon>
        <taxon>Dikarya</taxon>
        <taxon>Basidiomycota</taxon>
        <taxon>Agaricomycotina</taxon>
        <taxon>Agaricomycetes</taxon>
        <taxon>Cantharellales</taxon>
        <taxon>Ceratobasidiaceae</taxon>
        <taxon>Rhizoctonia</taxon>
    </lineage>
</organism>
<evidence type="ECO:0000256" key="2">
    <source>
        <dbReference type="SAM" id="Phobius"/>
    </source>
</evidence>
<sequence length="1304" mass="147752">MCHISDKLEWDLDGLNLEPTSRKLYHDLKRKHAMRSALPSPSASGMPLRSRRRRQPIEERPPGHFFTLGSLRRVGQRIIRPPPPAQEEHYKWFLAPRFNVTLQDVIEDKHLPPLSRQDFEDFLQHADGTIEYLWVDYHSILVPRLTLWQILSRMGSELSQIVPRMVGIRTPSCRTSVSGSSKGICRSRDLWERLKDCQDRRLKEEFASAKALFFEPGAPYRLKLDDKILYKVLNIPNYPPQCGEHQEFTYKLPSFPNQPEPGLFDGIQQQVDTLLEKAFARFLRIAYPSMGAGYVVHGSHVARRGYIAGSLPIIWFGIWFMLVSANNHCLVVYVTGDARQLLPYEVARPLPVGTAPPPVYSLALVPNDAEESTYSCSRKASTTSNLLPLVNTPTLPQPRRSYYPLARLGSRRGSEPTTRSVPEFSELKEQHNEIPDSTSTSATKVEYTLPPARRTKNLPRASLAVDVKQANGLGPQIGIVDYGTRRNAVVEWPVEMKVDSPVYSEENDFGIVISDAFEEDAPGPFLSAEADSLPAPANTFTTVGFNREPTQPHVNPGSSQNLWRHLVELQPEGQQSLRGRASAKTIAMAAAAFWPDDFGTFSIGTASALGSYREVGDRRICGNMRLGDWPGSMNSDALHLLYFHGAVYPFEIQPNGGGVEVSVTVKATRCGGHRCGKGPERRSLSIISSRDRTISIFLFPISLVISVRYRPDRDIPEWERIELPFNLPVIAPSISSEQPERWSPSPMNIKHLPSRLKNSPPRPRGVPVKKKRFAVIPEYDIPLSEIMDDITPRRCVLSLCLADVTSYSTRETFSYHYESLKEYLLYVERSVENLYFCLWLKQYTQTYRDWERRQPMHPSDSDFGNPSTSIFKRPTDRDRTQSINVPLANSFQHAKSLFFDASSQYELNKSTPGKKARRREAWEDSPETEPDTTGVHEVSFVHPHPDAFQRVLTEIEGTLRQSLTRFFQLSFTNSGRSHDKLGYGVWFVYIMATLATSISLIINHKHRALRLVVIPMLLVAWTIGLSTYNGVCPAIFAFGDSRQLYPYEIFILKCRMFVQNPEDPNRIDWKYMGGGNRAVTSTDPIIRPKRVHRPRKTSRFPAIRRILGARGRKRQRPHFQPDLEHGMPQTTGFGFRVEAEPDQESSFGNLHDTLEPTTPLPTPPTPAYIPGKDSTISVHRLGEQMHKHPWTPTSAAYGGFDIHALHPQISSRRRRRPHVAQCASNHSNTSPQSCETEVELPDQDELARSLNLDLGDPRALGLYGHMVTIPNPIVRHVHREIFVRAWWMAVAVTIPIMVILLVIP</sequence>
<feature type="transmembrane region" description="Helical" evidence="2">
    <location>
        <begin position="983"/>
        <end position="1002"/>
    </location>
</feature>
<name>A0A8H7M495_9AGAM</name>
<keyword evidence="2" id="KW-0472">Membrane</keyword>
<comment type="caution">
    <text evidence="3">The sequence shown here is derived from an EMBL/GenBank/DDBJ whole genome shotgun (WGS) entry which is preliminary data.</text>
</comment>
<proteinExistence type="predicted"/>